<proteinExistence type="predicted"/>
<sequence>MTTSDFWALQVEIGEEILEATSSGDTCAAFNFIDIETGLPSTSTVNTFDVLDRTLYSRHKESPETCGFDQFLKIHEML</sequence>
<gene>
    <name evidence="1" type="ORF">AVEN_147975_1</name>
</gene>
<dbReference type="EMBL" id="BGPR01001736">
    <property type="protein sequence ID" value="GBM60720.1"/>
    <property type="molecule type" value="Genomic_DNA"/>
</dbReference>
<evidence type="ECO:0000313" key="1">
    <source>
        <dbReference type="EMBL" id="GBM60720.1"/>
    </source>
</evidence>
<dbReference type="AlphaFoldDB" id="A0A4Y2H3P2"/>
<dbReference type="Proteomes" id="UP000499080">
    <property type="component" value="Unassembled WGS sequence"/>
</dbReference>
<reference evidence="1 2" key="1">
    <citation type="journal article" date="2019" name="Sci. Rep.">
        <title>Orb-weaving spider Araneus ventricosus genome elucidates the spidroin gene catalogue.</title>
        <authorList>
            <person name="Kono N."/>
            <person name="Nakamura H."/>
            <person name="Ohtoshi R."/>
            <person name="Moran D.A.P."/>
            <person name="Shinohara A."/>
            <person name="Yoshida Y."/>
            <person name="Fujiwara M."/>
            <person name="Mori M."/>
            <person name="Tomita M."/>
            <person name="Arakawa K."/>
        </authorList>
    </citation>
    <scope>NUCLEOTIDE SEQUENCE [LARGE SCALE GENOMIC DNA]</scope>
</reference>
<organism evidence="1 2">
    <name type="scientific">Araneus ventricosus</name>
    <name type="common">Orbweaver spider</name>
    <name type="synonym">Epeira ventricosa</name>
    <dbReference type="NCBI Taxonomy" id="182803"/>
    <lineage>
        <taxon>Eukaryota</taxon>
        <taxon>Metazoa</taxon>
        <taxon>Ecdysozoa</taxon>
        <taxon>Arthropoda</taxon>
        <taxon>Chelicerata</taxon>
        <taxon>Arachnida</taxon>
        <taxon>Araneae</taxon>
        <taxon>Araneomorphae</taxon>
        <taxon>Entelegynae</taxon>
        <taxon>Araneoidea</taxon>
        <taxon>Araneidae</taxon>
        <taxon>Araneus</taxon>
    </lineage>
</organism>
<keyword evidence="2" id="KW-1185">Reference proteome</keyword>
<protein>
    <submittedName>
        <fullName evidence="1">Uncharacterized protein</fullName>
    </submittedName>
</protein>
<evidence type="ECO:0000313" key="2">
    <source>
        <dbReference type="Proteomes" id="UP000499080"/>
    </source>
</evidence>
<name>A0A4Y2H3P2_ARAVE</name>
<comment type="caution">
    <text evidence="1">The sequence shown here is derived from an EMBL/GenBank/DDBJ whole genome shotgun (WGS) entry which is preliminary data.</text>
</comment>
<accession>A0A4Y2H3P2</accession>